<dbReference type="Proteomes" id="UP001152321">
    <property type="component" value="Unassembled WGS sequence"/>
</dbReference>
<proteinExistence type="predicted"/>
<reference evidence="2" key="1">
    <citation type="submission" date="2022-08" db="EMBL/GenBank/DDBJ databases">
        <title>Novel Bdellovibrio Species Isolated from Svalbard: Designation Bdellovibrio svalbardensis.</title>
        <authorList>
            <person name="Mitchell R.J."/>
            <person name="Choi S.Y."/>
        </authorList>
    </citation>
    <scope>NUCLEOTIDE SEQUENCE</scope>
    <source>
        <strain evidence="2">PAP01</strain>
    </source>
</reference>
<protein>
    <recommendedName>
        <fullName evidence="4">ParB/Sulfiredoxin domain-containing protein</fullName>
    </recommendedName>
</protein>
<sequence length="448" mass="50292">MSEWNRQDLQLSNLELNTQNPRFEMAGDQREAIRTMLNEQSDKIINLAEDIIKFGLNPSESAIVAPVETVKGIFVVLEGNRRITALKLLDNPDFASFDKALLKKFKELSSGYKKIKSISCIVFDDPDNANKWIKLKHTGENEGVGTVRWNTQQQARFEESVGGNTAEALQVIDFLKKSSYVSQDVKSNLGKVPATNLERIIKDRNMQSVLGITIEDGKVNTDFEESEVVKGLTKVVNDLVSKAIKVKDIYTKKDREKYIETFGKGDLPSKGKKAPAKWEVVASSRGTVPTATTKSRSKKPNPLSASRVSLIPKDCILKISERRINKVYQELKSMNCDEYVNAAAVLMRVFVELSVDAYIERKKLPKLNSDSKLQLKINGVADHLEQSGIIHKQELKGIRASGGNIHHMLSANTFNAYVHNKSFNPVANELKINWDNIQLFVEAIWSQV</sequence>
<name>A0ABT6DE78_9BACT</name>
<feature type="compositionally biased region" description="Polar residues" evidence="1">
    <location>
        <begin position="285"/>
        <end position="294"/>
    </location>
</feature>
<evidence type="ECO:0000256" key="1">
    <source>
        <dbReference type="SAM" id="MobiDB-lite"/>
    </source>
</evidence>
<accession>A0ABT6DE78</accession>
<dbReference type="EMBL" id="JANRMI010000001">
    <property type="protein sequence ID" value="MDG0815137.1"/>
    <property type="molecule type" value="Genomic_DNA"/>
</dbReference>
<evidence type="ECO:0008006" key="4">
    <source>
        <dbReference type="Google" id="ProtNLM"/>
    </source>
</evidence>
<feature type="region of interest" description="Disordered" evidence="1">
    <location>
        <begin position="285"/>
        <end position="305"/>
    </location>
</feature>
<keyword evidence="3" id="KW-1185">Reference proteome</keyword>
<dbReference type="RefSeq" id="WP_277576613.1">
    <property type="nucleotide sequence ID" value="NZ_JANRMI010000001.1"/>
</dbReference>
<comment type="caution">
    <text evidence="2">The sequence shown here is derived from an EMBL/GenBank/DDBJ whole genome shotgun (WGS) entry which is preliminary data.</text>
</comment>
<evidence type="ECO:0000313" key="2">
    <source>
        <dbReference type="EMBL" id="MDG0815137.1"/>
    </source>
</evidence>
<gene>
    <name evidence="2" type="ORF">NWE73_02110</name>
</gene>
<organism evidence="2 3">
    <name type="scientific">Bdellovibrio svalbardensis</name>
    <dbReference type="NCBI Taxonomy" id="2972972"/>
    <lineage>
        <taxon>Bacteria</taxon>
        <taxon>Pseudomonadati</taxon>
        <taxon>Bdellovibrionota</taxon>
        <taxon>Bdellovibrionia</taxon>
        <taxon>Bdellovibrionales</taxon>
        <taxon>Pseudobdellovibrionaceae</taxon>
        <taxon>Bdellovibrio</taxon>
    </lineage>
</organism>
<evidence type="ECO:0000313" key="3">
    <source>
        <dbReference type="Proteomes" id="UP001152321"/>
    </source>
</evidence>